<dbReference type="Proteomes" id="UP000824334">
    <property type="component" value="Chromosome"/>
</dbReference>
<sequence>MPDLKLRALAARLVSEEAKELEIGVSLLWYLTHSDADFFISAKEISDHMQDLGIRSGVNSSRLKSNLAKHPDVVRGRAAGTFRIKTGRSVPYETKYGDLRSPERIPVPDNFLPSSISLGGRKHLDSLRREINGTYEFGLYNSCAVMCRRLMECLLIEAFDFSGNKAAITGGDGNIVGLNDILAKAKSGSHVKLSRNAPRVVDRVKESGDAAAHSRHYITSQRDIEDLNPGFRQLISELASLANLQK</sequence>
<proteinExistence type="predicted"/>
<evidence type="ECO:0000313" key="2">
    <source>
        <dbReference type="Proteomes" id="UP000824334"/>
    </source>
</evidence>
<name>A0ABX8TJS3_9CAUL</name>
<evidence type="ECO:0000313" key="1">
    <source>
        <dbReference type="EMBL" id="QYC10348.1"/>
    </source>
</evidence>
<organism evidence="1 2">
    <name type="scientific">Brevundimonas nasdae</name>
    <dbReference type="NCBI Taxonomy" id="172043"/>
    <lineage>
        <taxon>Bacteria</taxon>
        <taxon>Pseudomonadati</taxon>
        <taxon>Pseudomonadota</taxon>
        <taxon>Alphaproteobacteria</taxon>
        <taxon>Caulobacterales</taxon>
        <taxon>Caulobacteraceae</taxon>
        <taxon>Brevundimonas</taxon>
    </lineage>
</organism>
<evidence type="ECO:0008006" key="3">
    <source>
        <dbReference type="Google" id="ProtNLM"/>
    </source>
</evidence>
<dbReference type="EMBL" id="CP080034">
    <property type="protein sequence ID" value="QYC10348.1"/>
    <property type="molecule type" value="Genomic_DNA"/>
</dbReference>
<accession>A0ABX8TJS3</accession>
<reference evidence="1 2" key="1">
    <citation type="submission" date="2021-07" db="EMBL/GenBank/DDBJ databases">
        <title>Isolation and characterization of bacteria from a gold mining with a capacity of golden bioaccumulation.</title>
        <authorList>
            <person name="Yang X.J."/>
        </authorList>
    </citation>
    <scope>NUCLEOTIDE SEQUENCE [LARGE SCALE GENOMIC DNA]</scope>
    <source>
        <strain evidence="1 2">Au29</strain>
    </source>
</reference>
<dbReference type="GeneID" id="94377126"/>
<gene>
    <name evidence="1" type="ORF">KWG56_17680</name>
</gene>
<protein>
    <recommendedName>
        <fullName evidence="3">DUF4145 domain-containing protein</fullName>
    </recommendedName>
</protein>
<dbReference type="RefSeq" id="WP_219353143.1">
    <property type="nucleotide sequence ID" value="NZ_CP080034.1"/>
</dbReference>
<keyword evidence="2" id="KW-1185">Reference proteome</keyword>